<dbReference type="EMBL" id="GBRH01196668">
    <property type="protein sequence ID" value="JAE01228.1"/>
    <property type="molecule type" value="Transcribed_RNA"/>
</dbReference>
<proteinExistence type="predicted"/>
<protein>
    <submittedName>
        <fullName evidence="1">Uncharacterized protein</fullName>
    </submittedName>
</protein>
<reference evidence="1" key="1">
    <citation type="submission" date="2014-09" db="EMBL/GenBank/DDBJ databases">
        <authorList>
            <person name="Magalhaes I.L.F."/>
            <person name="Oliveira U."/>
            <person name="Santos F.R."/>
            <person name="Vidigal T.H.D.A."/>
            <person name="Brescovit A.D."/>
            <person name="Santos A.J."/>
        </authorList>
    </citation>
    <scope>NUCLEOTIDE SEQUENCE</scope>
    <source>
        <tissue evidence="1">Shoot tissue taken approximately 20 cm above the soil surface</tissue>
    </source>
</reference>
<reference evidence="1" key="2">
    <citation type="journal article" date="2015" name="Data Brief">
        <title>Shoot transcriptome of the giant reed, Arundo donax.</title>
        <authorList>
            <person name="Barrero R.A."/>
            <person name="Guerrero F.D."/>
            <person name="Moolhuijzen P."/>
            <person name="Goolsby J.A."/>
            <person name="Tidwell J."/>
            <person name="Bellgard S.E."/>
            <person name="Bellgard M.I."/>
        </authorList>
    </citation>
    <scope>NUCLEOTIDE SEQUENCE</scope>
    <source>
        <tissue evidence="1">Shoot tissue taken approximately 20 cm above the soil surface</tissue>
    </source>
</reference>
<accession>A0A0A9EYX1</accession>
<organism evidence="1">
    <name type="scientific">Arundo donax</name>
    <name type="common">Giant reed</name>
    <name type="synonym">Donax arundinaceus</name>
    <dbReference type="NCBI Taxonomy" id="35708"/>
    <lineage>
        <taxon>Eukaryota</taxon>
        <taxon>Viridiplantae</taxon>
        <taxon>Streptophyta</taxon>
        <taxon>Embryophyta</taxon>
        <taxon>Tracheophyta</taxon>
        <taxon>Spermatophyta</taxon>
        <taxon>Magnoliopsida</taxon>
        <taxon>Liliopsida</taxon>
        <taxon>Poales</taxon>
        <taxon>Poaceae</taxon>
        <taxon>PACMAD clade</taxon>
        <taxon>Arundinoideae</taxon>
        <taxon>Arundineae</taxon>
        <taxon>Arundo</taxon>
    </lineage>
</organism>
<evidence type="ECO:0000313" key="1">
    <source>
        <dbReference type="EMBL" id="JAE01228.1"/>
    </source>
</evidence>
<sequence>MSAAVWGNLSLLLT</sequence>
<name>A0A0A9EYX1_ARUDO</name>